<evidence type="ECO:0000313" key="3">
    <source>
        <dbReference type="Proteomes" id="UP000318878"/>
    </source>
</evidence>
<dbReference type="Proteomes" id="UP000318878">
    <property type="component" value="Unassembled WGS sequence"/>
</dbReference>
<protein>
    <submittedName>
        <fullName evidence="2">Uncharacterized protein</fullName>
    </submittedName>
</protein>
<sequence length="87" mass="9290">MGEYWKSKFDAAIVAIAIASGAAGGRMTVENPQPQPVKCECCRCCHETTDAKPEKGQEGTNVGQRPIDPLPDVDKPFIDAKSPTTGQ</sequence>
<comment type="caution">
    <text evidence="2">The sequence shown here is derived from an EMBL/GenBank/DDBJ whole genome shotgun (WGS) entry which is preliminary data.</text>
</comment>
<evidence type="ECO:0000256" key="1">
    <source>
        <dbReference type="SAM" id="MobiDB-lite"/>
    </source>
</evidence>
<accession>A0A5C5UYY8</accession>
<reference evidence="2 3" key="1">
    <citation type="submission" date="2019-02" db="EMBL/GenBank/DDBJ databases">
        <title>Deep-cultivation of Planctomycetes and their phenomic and genomic characterization uncovers novel biology.</title>
        <authorList>
            <person name="Wiegand S."/>
            <person name="Jogler M."/>
            <person name="Boedeker C."/>
            <person name="Pinto D."/>
            <person name="Vollmers J."/>
            <person name="Rivas-Marin E."/>
            <person name="Kohn T."/>
            <person name="Peeters S.H."/>
            <person name="Heuer A."/>
            <person name="Rast P."/>
            <person name="Oberbeckmann S."/>
            <person name="Bunk B."/>
            <person name="Jeske O."/>
            <person name="Meyerdierks A."/>
            <person name="Storesund J.E."/>
            <person name="Kallscheuer N."/>
            <person name="Luecker S."/>
            <person name="Lage O.M."/>
            <person name="Pohl T."/>
            <person name="Merkel B.J."/>
            <person name="Hornburger P."/>
            <person name="Mueller R.-W."/>
            <person name="Bruemmer F."/>
            <person name="Labrenz M."/>
            <person name="Spormann A.M."/>
            <person name="Op Den Camp H."/>
            <person name="Overmann J."/>
            <person name="Amann R."/>
            <person name="Jetten M.S.M."/>
            <person name="Mascher T."/>
            <person name="Medema M.H."/>
            <person name="Devos D.P."/>
            <person name="Kaster A.-K."/>
            <person name="Ovreas L."/>
            <person name="Rohde M."/>
            <person name="Galperin M.Y."/>
            <person name="Jogler C."/>
        </authorList>
    </citation>
    <scope>NUCLEOTIDE SEQUENCE [LARGE SCALE GENOMIC DNA]</scope>
    <source>
        <strain evidence="2 3">Enr8</strain>
    </source>
</reference>
<organism evidence="2 3">
    <name type="scientific">Blastopirellula retiformator</name>
    <dbReference type="NCBI Taxonomy" id="2527970"/>
    <lineage>
        <taxon>Bacteria</taxon>
        <taxon>Pseudomonadati</taxon>
        <taxon>Planctomycetota</taxon>
        <taxon>Planctomycetia</taxon>
        <taxon>Pirellulales</taxon>
        <taxon>Pirellulaceae</taxon>
        <taxon>Blastopirellula</taxon>
    </lineage>
</organism>
<keyword evidence="3" id="KW-1185">Reference proteome</keyword>
<dbReference type="EMBL" id="SJPF01000005">
    <property type="protein sequence ID" value="TWT30697.1"/>
    <property type="molecule type" value="Genomic_DNA"/>
</dbReference>
<proteinExistence type="predicted"/>
<dbReference type="RefSeq" id="WP_146435359.1">
    <property type="nucleotide sequence ID" value="NZ_SJPF01000005.1"/>
</dbReference>
<name>A0A5C5UYY8_9BACT</name>
<gene>
    <name evidence="2" type="ORF">Enr8_42200</name>
</gene>
<dbReference type="AlphaFoldDB" id="A0A5C5UYY8"/>
<feature type="region of interest" description="Disordered" evidence="1">
    <location>
        <begin position="50"/>
        <end position="87"/>
    </location>
</feature>
<evidence type="ECO:0000313" key="2">
    <source>
        <dbReference type="EMBL" id="TWT30697.1"/>
    </source>
</evidence>